<reference evidence="2" key="1">
    <citation type="submission" date="2015-04" db="UniProtKB">
        <authorList>
            <consortium name="EnsemblPlants"/>
        </authorList>
    </citation>
    <scope>IDENTIFICATION</scope>
</reference>
<sequence length="112" mass="11794">MANLPPSPLPTPPSEIVAVCAAAGEGLRCQPVLVRVTVAHPFSDACAEEDLEHLAAERRRRMESRGGGGLAGSPPAREGEKLPGACWTLLILAARLPISKKRKILQAGPRKG</sequence>
<feature type="region of interest" description="Disordered" evidence="1">
    <location>
        <begin position="58"/>
        <end position="78"/>
    </location>
</feature>
<evidence type="ECO:0000313" key="2">
    <source>
        <dbReference type="EnsemblPlants" id="OPUNC09G16160.1"/>
    </source>
</evidence>
<keyword evidence="3" id="KW-1185">Reference proteome</keyword>
<evidence type="ECO:0000313" key="3">
    <source>
        <dbReference type="Proteomes" id="UP000026962"/>
    </source>
</evidence>
<dbReference type="AlphaFoldDB" id="A0A0E0M3W7"/>
<dbReference type="Gramene" id="OPUNC09G16160.1">
    <property type="protein sequence ID" value="OPUNC09G16160.1"/>
    <property type="gene ID" value="OPUNC09G16160"/>
</dbReference>
<dbReference type="Proteomes" id="UP000026962">
    <property type="component" value="Chromosome 9"/>
</dbReference>
<name>A0A0E0M3W7_ORYPU</name>
<evidence type="ECO:0000256" key="1">
    <source>
        <dbReference type="SAM" id="MobiDB-lite"/>
    </source>
</evidence>
<proteinExistence type="predicted"/>
<reference evidence="2" key="2">
    <citation type="submission" date="2018-05" db="EMBL/GenBank/DDBJ databases">
        <title>OpunRS2 (Oryza punctata Reference Sequence Version 2).</title>
        <authorList>
            <person name="Zhang J."/>
            <person name="Kudrna D."/>
            <person name="Lee S."/>
            <person name="Talag J."/>
            <person name="Welchert J."/>
            <person name="Wing R.A."/>
        </authorList>
    </citation>
    <scope>NUCLEOTIDE SEQUENCE [LARGE SCALE GENOMIC DNA]</scope>
</reference>
<dbReference type="HOGENOM" id="CLU_2149998_0_0_1"/>
<organism evidence="2">
    <name type="scientific">Oryza punctata</name>
    <name type="common">Red rice</name>
    <dbReference type="NCBI Taxonomy" id="4537"/>
    <lineage>
        <taxon>Eukaryota</taxon>
        <taxon>Viridiplantae</taxon>
        <taxon>Streptophyta</taxon>
        <taxon>Embryophyta</taxon>
        <taxon>Tracheophyta</taxon>
        <taxon>Spermatophyta</taxon>
        <taxon>Magnoliopsida</taxon>
        <taxon>Liliopsida</taxon>
        <taxon>Poales</taxon>
        <taxon>Poaceae</taxon>
        <taxon>BOP clade</taxon>
        <taxon>Oryzoideae</taxon>
        <taxon>Oryzeae</taxon>
        <taxon>Oryzinae</taxon>
        <taxon>Oryza</taxon>
    </lineage>
</organism>
<protein>
    <submittedName>
        <fullName evidence="2">Uncharacterized protein</fullName>
    </submittedName>
</protein>
<dbReference type="EnsemblPlants" id="OPUNC09G16160.1">
    <property type="protein sequence ID" value="OPUNC09G16160.1"/>
    <property type="gene ID" value="OPUNC09G16160"/>
</dbReference>
<accession>A0A0E0M3W7</accession>